<comment type="caution">
    <text evidence="1">The sequence shown here is derived from an EMBL/GenBank/DDBJ whole genome shotgun (WGS) entry which is preliminary data.</text>
</comment>
<reference evidence="1" key="2">
    <citation type="submission" date="2020-09" db="EMBL/GenBank/DDBJ databases">
        <authorList>
            <person name="Sun Q."/>
            <person name="Kim S."/>
        </authorList>
    </citation>
    <scope>NUCLEOTIDE SEQUENCE</scope>
    <source>
        <strain evidence="1">KCTC 23310</strain>
    </source>
</reference>
<evidence type="ECO:0000313" key="2">
    <source>
        <dbReference type="Proteomes" id="UP000638981"/>
    </source>
</evidence>
<keyword evidence="2" id="KW-1185">Reference proteome</keyword>
<accession>A0A918TW92</accession>
<evidence type="ECO:0000313" key="1">
    <source>
        <dbReference type="EMBL" id="GHC65041.1"/>
    </source>
</evidence>
<dbReference type="EMBL" id="BMYJ01000012">
    <property type="protein sequence ID" value="GHC65041.1"/>
    <property type="molecule type" value="Genomic_DNA"/>
</dbReference>
<name>A0A918TW92_9RHOB</name>
<gene>
    <name evidence="1" type="ORF">GCM10007315_31930</name>
</gene>
<proteinExistence type="predicted"/>
<dbReference type="Proteomes" id="UP000638981">
    <property type="component" value="Unassembled WGS sequence"/>
</dbReference>
<protein>
    <submittedName>
        <fullName evidence="1">Uncharacterized protein</fullName>
    </submittedName>
</protein>
<organism evidence="1 2">
    <name type="scientific">Neogemmobacter tilapiae</name>
    <dbReference type="NCBI Taxonomy" id="875041"/>
    <lineage>
        <taxon>Bacteria</taxon>
        <taxon>Pseudomonadati</taxon>
        <taxon>Pseudomonadota</taxon>
        <taxon>Alphaproteobacteria</taxon>
        <taxon>Rhodobacterales</taxon>
        <taxon>Paracoccaceae</taxon>
        <taxon>Neogemmobacter</taxon>
    </lineage>
</organism>
<reference evidence="1" key="1">
    <citation type="journal article" date="2014" name="Int. J. Syst. Evol. Microbiol.">
        <title>Complete genome sequence of Corynebacterium casei LMG S-19264T (=DSM 44701T), isolated from a smear-ripened cheese.</title>
        <authorList>
            <consortium name="US DOE Joint Genome Institute (JGI-PGF)"/>
            <person name="Walter F."/>
            <person name="Albersmeier A."/>
            <person name="Kalinowski J."/>
            <person name="Ruckert C."/>
        </authorList>
    </citation>
    <scope>NUCLEOTIDE SEQUENCE</scope>
    <source>
        <strain evidence="1">KCTC 23310</strain>
    </source>
</reference>
<dbReference type="AlphaFoldDB" id="A0A918TW92"/>
<sequence>MSWIRAYLLTKARISGVSPWFSPPCDTSARRLRPQAPNVRAIAPTNIARLCIESPRSVPAAVIAKIRSAQKAIA</sequence>